<dbReference type="InterPro" id="IPR006689">
    <property type="entry name" value="Small_GTPase_ARF/SAR"/>
</dbReference>
<evidence type="ECO:0000259" key="5">
    <source>
        <dbReference type="Pfam" id="PF14033"/>
    </source>
</evidence>
<dbReference type="OrthoDB" id="415532at2759"/>
<feature type="binding site" evidence="4">
    <location>
        <position position="300"/>
    </location>
    <ligand>
        <name>Mg(2+)</name>
        <dbReference type="ChEBI" id="CHEBI:18420"/>
    </ligand>
</feature>
<dbReference type="PANTHER" id="PTHR33119:SF1">
    <property type="entry name" value="FE2OG DIOXYGENASE DOMAIN-CONTAINING PROTEIN"/>
    <property type="match status" value="1"/>
</dbReference>
<dbReference type="Proteomes" id="UP000241769">
    <property type="component" value="Unassembled WGS sequence"/>
</dbReference>
<evidence type="ECO:0000256" key="1">
    <source>
        <dbReference type="ARBA" id="ARBA00022741"/>
    </source>
</evidence>
<reference evidence="6 7" key="1">
    <citation type="journal article" date="2018" name="Genome Biol. Evol.">
        <title>Multiple Roots of Fruiting Body Formation in Amoebozoa.</title>
        <authorList>
            <person name="Hillmann F."/>
            <person name="Forbes G."/>
            <person name="Novohradska S."/>
            <person name="Ferling I."/>
            <person name="Riege K."/>
            <person name="Groth M."/>
            <person name="Westermann M."/>
            <person name="Marz M."/>
            <person name="Spaller T."/>
            <person name="Winckler T."/>
            <person name="Schaap P."/>
            <person name="Glockner G."/>
        </authorList>
    </citation>
    <scope>NUCLEOTIDE SEQUENCE [LARGE SCALE GENOMIC DNA]</scope>
    <source>
        <strain evidence="6 7">Jena</strain>
    </source>
</reference>
<comment type="caution">
    <text evidence="6">The sequence shown here is derived from an EMBL/GenBank/DDBJ whole genome shotgun (WGS) entry which is preliminary data.</text>
</comment>
<dbReference type="InterPro" id="IPR025340">
    <property type="entry name" value="DUF4246"/>
</dbReference>
<sequence length="354" mass="40687">DEWYDRVQEMKYEAKVPEKFKPKREKFVDLRGRRLQVIVKMANIELTPESPEYKGGSWHVEGMLNERIVATCIYYYASNNISESRLAFRRRVRQPYTGDEQTEQSEGVTECHQIFGLGVWNSSLNETLGSVETKEGRCIVFPNINQHMVSPFRLADATRPGSRKILVFFLVDPDMRITSTARVPPQQHDWLWDELKACEPFSSLPRDILNLIEGYCGFLMKREEAERIRLELMEERSAMVQNVNAGEILGGKRGLKSLSVSRLKPMTSDVGHQMKIRECADVFIRMLVLGLDNAVRTVPTIGFNVETVQYRNLNLTLWNAGGQDKIIALWRCYLQNASSLDSTRIEIDRSSTIT</sequence>
<protein>
    <recommendedName>
        <fullName evidence="5">DUF4246 domain-containing protein</fullName>
    </recommendedName>
</protein>
<dbReference type="Pfam" id="PF14033">
    <property type="entry name" value="DUF4246"/>
    <property type="match status" value="1"/>
</dbReference>
<feature type="binding site" evidence="3">
    <location>
        <position position="322"/>
    </location>
    <ligand>
        <name>GTP</name>
        <dbReference type="ChEBI" id="CHEBI:37565"/>
    </ligand>
</feature>
<dbReference type="GO" id="GO:0003924">
    <property type="term" value="F:GTPase activity"/>
    <property type="evidence" value="ECO:0007669"/>
    <property type="project" value="InterPro"/>
</dbReference>
<dbReference type="STRING" id="1890364.A0A2P6MN50"/>
<keyword evidence="4" id="KW-0479">Metal-binding</keyword>
<keyword evidence="1 3" id="KW-0547">Nucleotide-binding</keyword>
<gene>
    <name evidence="6" type="ORF">PROFUN_16973</name>
</gene>
<dbReference type="InterPro" id="IPR049192">
    <property type="entry name" value="DUF4246_C"/>
</dbReference>
<evidence type="ECO:0000256" key="2">
    <source>
        <dbReference type="ARBA" id="ARBA00023134"/>
    </source>
</evidence>
<evidence type="ECO:0000256" key="3">
    <source>
        <dbReference type="PIRSR" id="PIRSR606689-1"/>
    </source>
</evidence>
<evidence type="ECO:0000256" key="4">
    <source>
        <dbReference type="PIRSR" id="PIRSR606689-2"/>
    </source>
</evidence>
<feature type="domain" description="DUF4246" evidence="5">
    <location>
        <begin position="13"/>
        <end position="192"/>
    </location>
</feature>
<dbReference type="InParanoid" id="A0A2P6MN50"/>
<keyword evidence="7" id="KW-1185">Reference proteome</keyword>
<dbReference type="EMBL" id="MDYQ01000664">
    <property type="protein sequence ID" value="PRP73116.1"/>
    <property type="molecule type" value="Genomic_DNA"/>
</dbReference>
<dbReference type="AlphaFoldDB" id="A0A2P6MN50"/>
<dbReference type="GO" id="GO:0046872">
    <property type="term" value="F:metal ion binding"/>
    <property type="evidence" value="ECO:0007669"/>
    <property type="project" value="UniProtKB-KW"/>
</dbReference>
<keyword evidence="4" id="KW-0460">Magnesium</keyword>
<dbReference type="PANTHER" id="PTHR33119">
    <property type="entry name" value="IFI3P"/>
    <property type="match status" value="1"/>
</dbReference>
<accession>A0A2P6MN50</accession>
<dbReference type="InterPro" id="IPR027417">
    <property type="entry name" value="P-loop_NTPase"/>
</dbReference>
<proteinExistence type="predicted"/>
<dbReference type="Pfam" id="PF00025">
    <property type="entry name" value="Arf"/>
    <property type="match status" value="1"/>
</dbReference>
<dbReference type="GO" id="GO:0005525">
    <property type="term" value="F:GTP binding"/>
    <property type="evidence" value="ECO:0007669"/>
    <property type="project" value="UniProtKB-KW"/>
</dbReference>
<dbReference type="SUPFAM" id="SSF52540">
    <property type="entry name" value="P-loop containing nucleoside triphosphate hydrolases"/>
    <property type="match status" value="1"/>
</dbReference>
<evidence type="ECO:0000313" key="6">
    <source>
        <dbReference type="EMBL" id="PRP73116.1"/>
    </source>
</evidence>
<evidence type="ECO:0000313" key="7">
    <source>
        <dbReference type="Proteomes" id="UP000241769"/>
    </source>
</evidence>
<organism evidence="6 7">
    <name type="scientific">Planoprotostelium fungivorum</name>
    <dbReference type="NCBI Taxonomy" id="1890364"/>
    <lineage>
        <taxon>Eukaryota</taxon>
        <taxon>Amoebozoa</taxon>
        <taxon>Evosea</taxon>
        <taxon>Variosea</taxon>
        <taxon>Cavosteliida</taxon>
        <taxon>Cavosteliaceae</taxon>
        <taxon>Planoprotostelium</taxon>
    </lineage>
</organism>
<name>A0A2P6MN50_9EUKA</name>
<feature type="non-terminal residue" evidence="6">
    <location>
        <position position="1"/>
    </location>
</feature>
<keyword evidence="2 3" id="KW-0342">GTP-binding</keyword>
<dbReference type="Gene3D" id="3.40.50.300">
    <property type="entry name" value="P-loop containing nucleotide triphosphate hydrolases"/>
    <property type="match status" value="1"/>
</dbReference>